<dbReference type="Proteomes" id="UP001177212">
    <property type="component" value="Unassembled WGS sequence"/>
</dbReference>
<dbReference type="Pfam" id="PF01019">
    <property type="entry name" value="G_glu_transpept"/>
    <property type="match status" value="1"/>
</dbReference>
<keyword evidence="1" id="KW-0012">Acyltransferase</keyword>
<accession>A0ABT9FHE8</accession>
<organism evidence="1 2">
    <name type="scientific">Pseudoalteromonas marina</name>
    <dbReference type="NCBI Taxonomy" id="267375"/>
    <lineage>
        <taxon>Bacteria</taxon>
        <taxon>Pseudomonadati</taxon>
        <taxon>Pseudomonadota</taxon>
        <taxon>Gammaproteobacteria</taxon>
        <taxon>Alteromonadales</taxon>
        <taxon>Pseudoalteromonadaceae</taxon>
        <taxon>Pseudoalteromonas</taxon>
    </lineage>
</organism>
<dbReference type="InterPro" id="IPR052896">
    <property type="entry name" value="GGT-like_enzyme"/>
</dbReference>
<dbReference type="EMBL" id="JAUYVT010000018">
    <property type="protein sequence ID" value="MDP2566218.1"/>
    <property type="molecule type" value="Genomic_DNA"/>
</dbReference>
<name>A0ABT9FHE8_9GAMM</name>
<dbReference type="EC" id="2.3.2.2" evidence="1"/>
<dbReference type="InterPro" id="IPR043137">
    <property type="entry name" value="GGT_ssub_C"/>
</dbReference>
<sequence length="521" mass="56178">MNAHNIAFTAPHFSATEAGTSILKQGGTATEAMVAAAAAISVVYPHMNSIGGDSFWLIDNPNQSKPTAIDACGRAPNDISAYSNEQQIPERGGLSALTQAATLRGWQKALELDEHAALSLRTILAPAIKLAREGFTVTKSLQAGCEKLATVTSTNDDFKALYIPNGKPLQAGQHFKNPKLADTFEHLAKHGLNAFYEGELADSFAADLAKAGSIITPNDIANTQADVVSPLNANLSGINCYNLPAPTQGVHSLQIIGTVNKLKHTAKTEADWTHLIVEATKQSFTHRPTLWADPKALGDDYKNALTDERLSELANNIDMNTAKKWPFDAQPGDTVWMAARDKNGQLVSFIQSIYWEFGSGILMSEGGFVWNNRGLSFSLNTKDTNVLAPNKRPAHTLNPAMAKFDDGRRLAYGTMGGEGQPQTQAAVFAGYAWRNKSINQAVSDPRWLLGRTWGDTSTNLKIEHSLAAQIDNELNKRGHDWGSVEDNNEMMGHAGAILDTPTTLEAATDPRSDGRATVSST</sequence>
<dbReference type="SUPFAM" id="SSF56235">
    <property type="entry name" value="N-terminal nucleophile aminohydrolases (Ntn hydrolases)"/>
    <property type="match status" value="1"/>
</dbReference>
<proteinExistence type="predicted"/>
<evidence type="ECO:0000313" key="1">
    <source>
        <dbReference type="EMBL" id="MDP2566218.1"/>
    </source>
</evidence>
<keyword evidence="2" id="KW-1185">Reference proteome</keyword>
<dbReference type="GO" id="GO:0103068">
    <property type="term" value="F:leukotriene C4 gamma-glutamyl transferase activity"/>
    <property type="evidence" value="ECO:0007669"/>
    <property type="project" value="UniProtKB-EC"/>
</dbReference>
<keyword evidence="1" id="KW-0808">Transferase</keyword>
<dbReference type="InterPro" id="IPR029055">
    <property type="entry name" value="Ntn_hydrolases_N"/>
</dbReference>
<reference evidence="1" key="1">
    <citation type="submission" date="2023-07" db="EMBL/GenBank/DDBJ databases">
        <title>Genome content predicts the carbon catabolic preferences of heterotrophic bacteria.</title>
        <authorList>
            <person name="Gralka M."/>
        </authorList>
    </citation>
    <scope>NUCLEOTIDE SEQUENCE</scope>
    <source>
        <strain evidence="1">4G09</strain>
    </source>
</reference>
<dbReference type="InterPro" id="IPR043138">
    <property type="entry name" value="GGT_lsub"/>
</dbReference>
<dbReference type="RefSeq" id="WP_305472885.1">
    <property type="nucleotide sequence ID" value="NZ_JAUYVT010000018.1"/>
</dbReference>
<dbReference type="PANTHER" id="PTHR43881">
    <property type="entry name" value="GAMMA-GLUTAMYLTRANSPEPTIDASE (AFU_ORTHOLOGUE AFUA_4G13580)"/>
    <property type="match status" value="1"/>
</dbReference>
<comment type="caution">
    <text evidence="1">The sequence shown here is derived from an EMBL/GenBank/DDBJ whole genome shotgun (WGS) entry which is preliminary data.</text>
</comment>
<dbReference type="PRINTS" id="PR01210">
    <property type="entry name" value="GGTRANSPTASE"/>
</dbReference>
<evidence type="ECO:0000313" key="2">
    <source>
        <dbReference type="Proteomes" id="UP001177212"/>
    </source>
</evidence>
<dbReference type="PANTHER" id="PTHR43881:SF5">
    <property type="entry name" value="GAMMA-GLUTAMYLTRANSPEPTIDASE"/>
    <property type="match status" value="1"/>
</dbReference>
<protein>
    <submittedName>
        <fullName evidence="1">Gamma-glutamyltransferase</fullName>
        <ecNumber evidence="1">2.3.2.2</ecNumber>
    </submittedName>
</protein>
<gene>
    <name evidence="1" type="ORF">Q8W34_16340</name>
</gene>
<dbReference type="Gene3D" id="1.10.246.130">
    <property type="match status" value="1"/>
</dbReference>
<dbReference type="Gene3D" id="3.60.20.40">
    <property type="match status" value="1"/>
</dbReference>